<name>A0A9N8UZ55_9GLOM</name>
<dbReference type="EMBL" id="CAJVPK010000004">
    <property type="protein sequence ID" value="CAG8432829.1"/>
    <property type="molecule type" value="Genomic_DNA"/>
</dbReference>
<dbReference type="OrthoDB" id="2447232at2759"/>
<accession>A0A9N8UZ55</accession>
<dbReference type="Proteomes" id="UP000789706">
    <property type="component" value="Unassembled WGS sequence"/>
</dbReference>
<feature type="coiled-coil region" evidence="1">
    <location>
        <begin position="8"/>
        <end position="52"/>
    </location>
</feature>
<organism evidence="2 3">
    <name type="scientific">Diversispora eburnea</name>
    <dbReference type="NCBI Taxonomy" id="1213867"/>
    <lineage>
        <taxon>Eukaryota</taxon>
        <taxon>Fungi</taxon>
        <taxon>Fungi incertae sedis</taxon>
        <taxon>Mucoromycota</taxon>
        <taxon>Glomeromycotina</taxon>
        <taxon>Glomeromycetes</taxon>
        <taxon>Diversisporales</taxon>
        <taxon>Diversisporaceae</taxon>
        <taxon>Diversispora</taxon>
    </lineage>
</organism>
<gene>
    <name evidence="2" type="ORF">DEBURN_LOCUS156</name>
</gene>
<proteinExistence type="predicted"/>
<sequence>MENTQSVIVSLRELNAKLLAEMTELEKENAKILELKKENADVKAENTKLKQIMGRKHNFEKYKQQTQVITSTGDISSNSPPIEDN</sequence>
<protein>
    <submittedName>
        <fullName evidence="2">11509_t:CDS:1</fullName>
    </submittedName>
</protein>
<comment type="caution">
    <text evidence="2">The sequence shown here is derived from an EMBL/GenBank/DDBJ whole genome shotgun (WGS) entry which is preliminary data.</text>
</comment>
<evidence type="ECO:0000313" key="2">
    <source>
        <dbReference type="EMBL" id="CAG8432829.1"/>
    </source>
</evidence>
<reference evidence="2" key="1">
    <citation type="submission" date="2021-06" db="EMBL/GenBank/DDBJ databases">
        <authorList>
            <person name="Kallberg Y."/>
            <person name="Tangrot J."/>
            <person name="Rosling A."/>
        </authorList>
    </citation>
    <scope>NUCLEOTIDE SEQUENCE</scope>
    <source>
        <strain evidence="2">AZ414A</strain>
    </source>
</reference>
<dbReference type="AlphaFoldDB" id="A0A9N8UZ55"/>
<evidence type="ECO:0000256" key="1">
    <source>
        <dbReference type="SAM" id="Coils"/>
    </source>
</evidence>
<keyword evidence="3" id="KW-1185">Reference proteome</keyword>
<evidence type="ECO:0000313" key="3">
    <source>
        <dbReference type="Proteomes" id="UP000789706"/>
    </source>
</evidence>
<keyword evidence="1" id="KW-0175">Coiled coil</keyword>